<sequence>MDPPVLPARRRILFHRYNSSSCSLEGAASTTEAAPSMEPPTPPQQILQQVVDDTPINVQQTNHSDSDIHENNKSFPTTTPLLFTLPTKSCFSNSRLQDLVPGAASDATTTSATASSAPQLRTLLKRKVSFGHIKIREHPRALGDHPAVSSGPALSLGWYSADPTKCQHSRTTEWSSVEAYEQARGRSPRSRNEIRLPRHERQKILLEQAGVTYSELHAYQQETAQLQRSRSQSLRDRNNLDDDETAGGPLIKMLQQVGKRLFLFHQKQTQDHSVEQKQLDELMARAQAAERVRRQQHQVAFWQSQRQTNSPPLHLLPLRGQPQTASTVMSTSSCCNNNNNPQTLHHSASEPFFVSMLAYSSVSSNSSSDSEDSEQPLDF</sequence>
<dbReference type="EMBL" id="HBIM01003178">
    <property type="protein sequence ID" value="CAE0404653.1"/>
    <property type="molecule type" value="Transcribed_RNA"/>
</dbReference>
<proteinExistence type="predicted"/>
<gene>
    <name evidence="2" type="ORF">ACOF00016_LOCUS2758</name>
</gene>
<protein>
    <submittedName>
        <fullName evidence="2">Uncharacterized protein</fullName>
    </submittedName>
</protein>
<evidence type="ECO:0000313" key="2">
    <source>
        <dbReference type="EMBL" id="CAE0404653.1"/>
    </source>
</evidence>
<organism evidence="2">
    <name type="scientific">Amphora coffeiformis</name>
    <dbReference type="NCBI Taxonomy" id="265554"/>
    <lineage>
        <taxon>Eukaryota</taxon>
        <taxon>Sar</taxon>
        <taxon>Stramenopiles</taxon>
        <taxon>Ochrophyta</taxon>
        <taxon>Bacillariophyta</taxon>
        <taxon>Bacillariophyceae</taxon>
        <taxon>Bacillariophycidae</taxon>
        <taxon>Thalassiophysales</taxon>
        <taxon>Catenulaceae</taxon>
        <taxon>Amphora</taxon>
    </lineage>
</organism>
<reference evidence="2" key="1">
    <citation type="submission" date="2021-01" db="EMBL/GenBank/DDBJ databases">
        <authorList>
            <person name="Corre E."/>
            <person name="Pelletier E."/>
            <person name="Niang G."/>
            <person name="Scheremetjew M."/>
            <person name="Finn R."/>
            <person name="Kale V."/>
            <person name="Holt S."/>
            <person name="Cochrane G."/>
            <person name="Meng A."/>
            <person name="Brown T."/>
            <person name="Cohen L."/>
        </authorList>
    </citation>
    <scope>NUCLEOTIDE SEQUENCE</scope>
    <source>
        <strain evidence="2">CCMP127</strain>
    </source>
</reference>
<feature type="region of interest" description="Disordered" evidence="1">
    <location>
        <begin position="225"/>
        <end position="247"/>
    </location>
</feature>
<feature type="region of interest" description="Disordered" evidence="1">
    <location>
        <begin position="24"/>
        <end position="44"/>
    </location>
</feature>
<accession>A0A7S3P3Q1</accession>
<feature type="region of interest" description="Disordered" evidence="1">
    <location>
        <begin position="177"/>
        <end position="196"/>
    </location>
</feature>
<dbReference type="AlphaFoldDB" id="A0A7S3P3Q1"/>
<name>A0A7S3P3Q1_9STRA</name>
<feature type="compositionally biased region" description="Polar residues" evidence="1">
    <location>
        <begin position="24"/>
        <end position="33"/>
    </location>
</feature>
<evidence type="ECO:0000256" key="1">
    <source>
        <dbReference type="SAM" id="MobiDB-lite"/>
    </source>
</evidence>